<feature type="domain" description="HTH cro/C1-type" evidence="1">
    <location>
        <begin position="19"/>
        <end position="75"/>
    </location>
</feature>
<evidence type="ECO:0000313" key="3">
    <source>
        <dbReference type="Proteomes" id="UP000655287"/>
    </source>
</evidence>
<dbReference type="RefSeq" id="WP_203989494.1">
    <property type="nucleotide sequence ID" value="NZ_BOOU01000058.1"/>
</dbReference>
<dbReference type="InterPro" id="IPR010982">
    <property type="entry name" value="Lambda_DNA-bd_dom_sf"/>
</dbReference>
<dbReference type="Proteomes" id="UP000655287">
    <property type="component" value="Unassembled WGS sequence"/>
</dbReference>
<comment type="caution">
    <text evidence="2">The sequence shown here is derived from an EMBL/GenBank/DDBJ whole genome shotgun (WGS) entry which is preliminary data.</text>
</comment>
<dbReference type="Gene3D" id="1.10.260.40">
    <property type="entry name" value="lambda repressor-like DNA-binding domains"/>
    <property type="match status" value="1"/>
</dbReference>
<evidence type="ECO:0000259" key="1">
    <source>
        <dbReference type="PROSITE" id="PS50943"/>
    </source>
</evidence>
<keyword evidence="3" id="KW-1185">Reference proteome</keyword>
<sequence>METTHKEDAEIDRRIGSRVRTLRLRRGLGLRACAELCGRTEEWLRQVERGQQRLDKLSTLVTLAEVLGVRDIGLIVEDRLHGSTCTVTRTGGIQHKAVPEIRRAMSTPLCQPYEVDNVALEIDKVQSRLASAWSTWHGSTRPYTALGVVAPGLVRDALSLHKTARPSERIRTWSLLADVFQLTQRFMYCVGETEIAARAADRAMVSAEETGDPISIAIAAWTSTMAALGRDEIDEALDIAINAVRHLAPHRERSAAALSAWGSLQLFIAIASAKNGRVADAWRHWDLACGAAARLGPLHHDPLTMFGEPNVGIYAVAIDVETGRSAAAIDRANAVDVSAIPSSNRRAQHLLDVARGYLRRHDDDAAMAALRHSEVHSAETVVFSPIARQMIREMLSERRRPAPSLLDLAVRTRIIG</sequence>
<organism evidence="2 3">
    <name type="scientific">Sphaerisporangium rufum</name>
    <dbReference type="NCBI Taxonomy" id="1381558"/>
    <lineage>
        <taxon>Bacteria</taxon>
        <taxon>Bacillati</taxon>
        <taxon>Actinomycetota</taxon>
        <taxon>Actinomycetes</taxon>
        <taxon>Streptosporangiales</taxon>
        <taxon>Streptosporangiaceae</taxon>
        <taxon>Sphaerisporangium</taxon>
    </lineage>
</organism>
<protein>
    <submittedName>
        <fullName evidence="2">Transcriptional regulator</fullName>
    </submittedName>
</protein>
<proteinExistence type="predicted"/>
<dbReference type="PROSITE" id="PS50943">
    <property type="entry name" value="HTH_CROC1"/>
    <property type="match status" value="1"/>
</dbReference>
<gene>
    <name evidence="2" type="ORF">Sru01_44650</name>
</gene>
<dbReference type="InterPro" id="IPR001387">
    <property type="entry name" value="Cro/C1-type_HTH"/>
</dbReference>
<evidence type="ECO:0000313" key="2">
    <source>
        <dbReference type="EMBL" id="GII79483.1"/>
    </source>
</evidence>
<dbReference type="GO" id="GO:0003677">
    <property type="term" value="F:DNA binding"/>
    <property type="evidence" value="ECO:0007669"/>
    <property type="project" value="InterPro"/>
</dbReference>
<dbReference type="Pfam" id="PF13560">
    <property type="entry name" value="HTH_31"/>
    <property type="match status" value="1"/>
</dbReference>
<dbReference type="SUPFAM" id="SSF47413">
    <property type="entry name" value="lambda repressor-like DNA-binding domains"/>
    <property type="match status" value="1"/>
</dbReference>
<name>A0A919V2Y5_9ACTN</name>
<accession>A0A919V2Y5</accession>
<dbReference type="EMBL" id="BOOU01000058">
    <property type="protein sequence ID" value="GII79483.1"/>
    <property type="molecule type" value="Genomic_DNA"/>
</dbReference>
<reference evidence="2" key="1">
    <citation type="submission" date="2021-01" db="EMBL/GenBank/DDBJ databases">
        <title>Whole genome shotgun sequence of Sphaerisporangium rufum NBRC 109079.</title>
        <authorList>
            <person name="Komaki H."/>
            <person name="Tamura T."/>
        </authorList>
    </citation>
    <scope>NUCLEOTIDE SEQUENCE</scope>
    <source>
        <strain evidence="2">NBRC 109079</strain>
    </source>
</reference>
<dbReference type="AlphaFoldDB" id="A0A919V2Y5"/>